<comment type="subcellular location">
    <subcellularLocation>
        <location evidence="1">Membrane</location>
        <topology evidence="1">Single-pass type I membrane protein</topology>
    </subcellularLocation>
</comment>
<dbReference type="Proteomes" id="UP000492821">
    <property type="component" value="Unassembled WGS sequence"/>
</dbReference>
<reference evidence="15" key="2">
    <citation type="submission" date="2020-10" db="UniProtKB">
        <authorList>
            <consortium name="WormBaseParasite"/>
        </authorList>
    </citation>
    <scope>IDENTIFICATION</scope>
</reference>
<evidence type="ECO:0000256" key="4">
    <source>
        <dbReference type="ARBA" id="ARBA00022729"/>
    </source>
</evidence>
<dbReference type="PANTHER" id="PTHR22050:SF0">
    <property type="entry name" value="TRANSMEMBRANE PROTEIN 131 HOMOLOG"/>
    <property type="match status" value="1"/>
</dbReference>
<evidence type="ECO:0000259" key="10">
    <source>
        <dbReference type="Pfam" id="PF12371"/>
    </source>
</evidence>
<feature type="transmembrane region" description="Helical" evidence="8">
    <location>
        <begin position="1129"/>
        <end position="1151"/>
    </location>
</feature>
<feature type="domain" description="TMEM131 second Ig-like" evidence="11">
    <location>
        <begin position="174"/>
        <end position="265"/>
    </location>
</feature>
<name>A0A7E4ULZ0_PANRE</name>
<keyword evidence="4 9" id="KW-0732">Signal</keyword>
<feature type="compositionally biased region" description="Basic residues" evidence="7">
    <location>
        <begin position="1492"/>
        <end position="1507"/>
    </location>
</feature>
<dbReference type="Pfam" id="PF12371">
    <property type="entry name" value="TMEM131_like_N"/>
    <property type="match status" value="1"/>
</dbReference>
<dbReference type="InterPro" id="IPR022113">
    <property type="entry name" value="TMEM131L_N"/>
</dbReference>
<sequence length="1726" mass="194491">MLNALYTFHLAVTVILCFGLSGRGFSSAAEETLTPHAFIQTGEELHYFSDVADQEIFLTTLANDHDFRDVPPEDVEIFPPSLDFPDTPVGVPAALPITFINRRKNKLTLLAVSSNSMHFQINFPTNSELDENDEVVIMAYFLPPVADKFHAKFVLFTSEGKVEYMVSGVSSTNPYRLPPLKQVQMPLNGTLLTPITLHNPHCMTVTVKEISSSNPFIHIELPGSELEELHEDTFWEIAPYETRTVAHARIIGIQEKNTTAYINVRLIMKEAVGPADIFEILKYEKRPPRMLLIPMDIRIMPHRNIYPANALDFGMIKAGDKSEQLVMEVYSTVEKSIDIESIYVEKNDYTHSIYMEFASKPPISVYRGSRFSPGPLVALAKVSIDSNYVLRRVNENGTIIPEIIHLSGRIVAESRGGNYNVSVPYSAMIYSGDVMHNAEEVAFHSKLKTPVRRGVSLTNHLPFDIAIHNVSIDEKARAVFKATLVRPTLTLAARERKTVVLLEYIQPQDSKFSSVFTVYTNVTNFEVPIVIFNGELDIVLHSEAQDKFEFGALELHKTRSIRFAVVNKNAAEIVLNKFHQPFETFSWLQLIGIEAGNGTKPNAFHERYRPAWKPGKDFVIPASSTAMFKFTISGNPGLLGLNEEFVIGTDYSEYRFPVTLSLSNYSIHTLPPVINYGKVFPGMMVTKDINIMSTFPEDLPVDRISLSNNDQRFFFEKASDNAAPMIQKGSMSRVARLMLKPDAAPTNEHYVGLPLHTSDGQWFSYGLKLPANLAEIDSYLYRRMKKRYNALVASGRNQINASVVIDTPTVKNFEVPIKADLVWPKLLSHSVVQFPMTALGNFTVVNLTLTNPSSKPVIVQILPLVIYPHAQSFLDFFTNDLPGPLIEFVETNETLMFSLRDTELFTLKPTSPIPQLRDQVESIVGGSIPRFTLTMIMQPKMKTRVRIGFLPADYELHSSLLVIRNNLTIIEPVVLYGKGARIDMKVENKSARSTPTLFDIQTNHLKDCFNPKRQMHKLSTTLTVKRPFEVVNTGEIPFLVTNITINNLPCENRGFHIINCHPFRIGPGETHVLDIAYTPDFLMSVNEASLQLYMHMNGTPWVFYIGATIPPHMLLMCHSALPRPPFENFMYYSCILALVFCIICVLACSYLEGDRLITYTIRQEASIDSDTHLHGITMPIPKQPPVQNRRRPSHFRNQIQVTQDNNFLVRWVANAANLFLWMFSFVWMAVRSEPEVTEASRKRKNKKQKPVAVAPPLPPAKEAKPLFSTINNKLDVRRPILENRRNSTTENAQKEMEMRSRKPTKTSEEDKRSETASTAKKSRKQKSPREAPVATNRSASAVKPNLFEETIEETTETPAETTYCLKTSPTIDIKSATNVVTESVVHKEIAQAEETIVTEDAPEVFQKDEVEVSESEVVPEWADAEIVARDNDVDFANLVSASADVFGSRPPSPGSTSSLSSAAQRRNVTVPQQATASESESDSDESEIPRPNQKRSRRPRTRDRKSKLPADVRNYIDLMTKKFRENLVAAFTERSRQAEESEQQSWPLSMVDQSSAPPSFMNTYYAQQMASWNAMRQQYQNQYHDAYNQYMSPYMDNKNTRLNSYSQNTSAMPSNPEPVRSNPLGPIGSAVEAPRQNVSHSNNAVESDSWLSFYGYPTGAPSPPPATVPSRSSDYSPFNPFPTTSTTPDNRQYSLFNQDPVWQPLHEDMSLPRESAWPDLDPENGS</sequence>
<feature type="domain" description="TMEM131L fifth Ig-like" evidence="13">
    <location>
        <begin position="1032"/>
        <end position="1095"/>
    </location>
</feature>
<evidence type="ECO:0000256" key="7">
    <source>
        <dbReference type="SAM" id="MobiDB-lite"/>
    </source>
</evidence>
<evidence type="ECO:0000259" key="11">
    <source>
        <dbReference type="Pfam" id="PF24495"/>
    </source>
</evidence>
<keyword evidence="6 8" id="KW-0472">Membrane</keyword>
<dbReference type="WBParaSite" id="Pan_g10360.t1">
    <property type="protein sequence ID" value="Pan_g10360.t1"/>
    <property type="gene ID" value="Pan_g10360"/>
</dbReference>
<dbReference type="Pfam" id="PF24501">
    <property type="entry name" value="Ig_TMEM131L_5"/>
    <property type="match status" value="1"/>
</dbReference>
<evidence type="ECO:0000256" key="5">
    <source>
        <dbReference type="ARBA" id="ARBA00022989"/>
    </source>
</evidence>
<feature type="compositionally biased region" description="Basic and acidic residues" evidence="7">
    <location>
        <begin position="1278"/>
        <end position="1314"/>
    </location>
</feature>
<evidence type="ECO:0000259" key="13">
    <source>
        <dbReference type="Pfam" id="PF24501"/>
    </source>
</evidence>
<dbReference type="Pfam" id="PF24495">
    <property type="entry name" value="Ig_TMEM131_2"/>
    <property type="match status" value="1"/>
</dbReference>
<dbReference type="InterPro" id="IPR055436">
    <property type="entry name" value="Ig_TMEM131L_4"/>
</dbReference>
<dbReference type="Pfam" id="PF24499">
    <property type="entry name" value="Ig_TMEM131L_4"/>
    <property type="match status" value="1"/>
</dbReference>
<feature type="chain" id="PRO_5028970494" evidence="9">
    <location>
        <begin position="29"/>
        <end position="1726"/>
    </location>
</feature>
<dbReference type="InterPro" id="IPR055437">
    <property type="entry name" value="TMEM131L_Ig_5"/>
</dbReference>
<feature type="transmembrane region" description="Helical" evidence="8">
    <location>
        <begin position="1207"/>
        <end position="1230"/>
    </location>
</feature>
<feature type="region of interest" description="Disordered" evidence="7">
    <location>
        <begin position="1444"/>
        <end position="1509"/>
    </location>
</feature>
<feature type="compositionally biased region" description="Low complexity" evidence="7">
    <location>
        <begin position="1676"/>
        <end position="1688"/>
    </location>
</feature>
<evidence type="ECO:0000256" key="8">
    <source>
        <dbReference type="SAM" id="Phobius"/>
    </source>
</evidence>
<reference evidence="14" key="1">
    <citation type="journal article" date="2013" name="Genetics">
        <title>The draft genome and transcriptome of Panagrellus redivivus are shaped by the harsh demands of a free-living lifestyle.</title>
        <authorList>
            <person name="Srinivasan J."/>
            <person name="Dillman A.R."/>
            <person name="Macchietto M.G."/>
            <person name="Heikkinen L."/>
            <person name="Lakso M."/>
            <person name="Fracchia K.M."/>
            <person name="Antoshechkin I."/>
            <person name="Mortazavi A."/>
            <person name="Wong G."/>
            <person name="Sternberg P.W."/>
        </authorList>
    </citation>
    <scope>NUCLEOTIDE SEQUENCE [LARGE SCALE GENOMIC DNA]</scope>
    <source>
        <strain evidence="14">MT8872</strain>
    </source>
</reference>
<protein>
    <submittedName>
        <fullName evidence="15">TMEM131_like domain-containing protein</fullName>
    </submittedName>
</protein>
<feature type="region of interest" description="Disordered" evidence="7">
    <location>
        <begin position="1278"/>
        <end position="1340"/>
    </location>
</feature>
<keyword evidence="14" id="KW-1185">Reference proteome</keyword>
<comment type="similarity">
    <text evidence="2">Belongs to the TMEM131 family.</text>
</comment>
<keyword evidence="5 8" id="KW-1133">Transmembrane helix</keyword>
<feature type="domain" description="TMEM131L fourth Ig-like" evidence="12">
    <location>
        <begin position="832"/>
        <end position="980"/>
    </location>
</feature>
<dbReference type="InterPro" id="IPR013783">
    <property type="entry name" value="Ig-like_fold"/>
</dbReference>
<feature type="region of interest" description="Disordered" evidence="7">
    <location>
        <begin position="1605"/>
        <end position="1643"/>
    </location>
</feature>
<evidence type="ECO:0000259" key="12">
    <source>
        <dbReference type="Pfam" id="PF24499"/>
    </source>
</evidence>
<feature type="compositionally biased region" description="Polar residues" evidence="7">
    <location>
        <begin position="1462"/>
        <end position="1476"/>
    </location>
</feature>
<feature type="domain" description="Transmembrane protein 131-like N-terminal" evidence="10">
    <location>
        <begin position="75"/>
        <end position="157"/>
    </location>
</feature>
<evidence type="ECO:0000256" key="9">
    <source>
        <dbReference type="SAM" id="SignalP"/>
    </source>
</evidence>
<dbReference type="GO" id="GO:0016020">
    <property type="term" value="C:membrane"/>
    <property type="evidence" value="ECO:0007669"/>
    <property type="project" value="UniProtKB-SubCell"/>
</dbReference>
<evidence type="ECO:0000313" key="14">
    <source>
        <dbReference type="Proteomes" id="UP000492821"/>
    </source>
</evidence>
<keyword evidence="3 8" id="KW-0812">Transmembrane</keyword>
<dbReference type="PANTHER" id="PTHR22050">
    <property type="entry name" value="RW1 PROTEIN HOMOLOG"/>
    <property type="match status" value="1"/>
</dbReference>
<dbReference type="InterPro" id="IPR056311">
    <property type="entry name" value="TMEM131_Ig_2"/>
</dbReference>
<proteinExistence type="inferred from homology"/>
<feature type="region of interest" description="Disordered" evidence="7">
    <location>
        <begin position="1238"/>
        <end position="1264"/>
    </location>
</feature>
<dbReference type="Gene3D" id="2.60.40.10">
    <property type="entry name" value="Immunoglobulins"/>
    <property type="match status" value="1"/>
</dbReference>
<evidence type="ECO:0000256" key="1">
    <source>
        <dbReference type="ARBA" id="ARBA00004479"/>
    </source>
</evidence>
<dbReference type="InterPro" id="IPR039877">
    <property type="entry name" value="TMEM131-like"/>
</dbReference>
<accession>A0A7E4ULZ0</accession>
<evidence type="ECO:0000256" key="6">
    <source>
        <dbReference type="ARBA" id="ARBA00023136"/>
    </source>
</evidence>
<evidence type="ECO:0000313" key="15">
    <source>
        <dbReference type="WBParaSite" id="Pan_g10360.t1"/>
    </source>
</evidence>
<evidence type="ECO:0000256" key="3">
    <source>
        <dbReference type="ARBA" id="ARBA00022692"/>
    </source>
</evidence>
<feature type="signal peptide" evidence="9">
    <location>
        <begin position="1"/>
        <end position="28"/>
    </location>
</feature>
<organism evidence="14 15">
    <name type="scientific">Panagrellus redivivus</name>
    <name type="common">Microworm</name>
    <dbReference type="NCBI Taxonomy" id="6233"/>
    <lineage>
        <taxon>Eukaryota</taxon>
        <taxon>Metazoa</taxon>
        <taxon>Ecdysozoa</taxon>
        <taxon>Nematoda</taxon>
        <taxon>Chromadorea</taxon>
        <taxon>Rhabditida</taxon>
        <taxon>Tylenchina</taxon>
        <taxon>Panagrolaimomorpha</taxon>
        <taxon>Panagrolaimoidea</taxon>
        <taxon>Panagrolaimidae</taxon>
        <taxon>Panagrellus</taxon>
    </lineage>
</organism>
<evidence type="ECO:0000256" key="2">
    <source>
        <dbReference type="ARBA" id="ARBA00006682"/>
    </source>
</evidence>
<feature type="region of interest" description="Disordered" evidence="7">
    <location>
        <begin position="1659"/>
        <end position="1726"/>
    </location>
</feature>